<keyword evidence="3" id="KW-0966">Cell projection</keyword>
<keyword evidence="4" id="KW-1185">Reference proteome</keyword>
<keyword evidence="3" id="KW-0969">Cilium</keyword>
<feature type="compositionally biased region" description="Polar residues" evidence="1">
    <location>
        <begin position="11"/>
        <end position="25"/>
    </location>
</feature>
<dbReference type="OrthoDB" id="8481704at2"/>
<dbReference type="EMBL" id="QFFF01000001">
    <property type="protein sequence ID" value="PWG03818.1"/>
    <property type="molecule type" value="Genomic_DNA"/>
</dbReference>
<keyword evidence="3" id="KW-0282">Flagellum</keyword>
<evidence type="ECO:0000313" key="3">
    <source>
        <dbReference type="EMBL" id="PWG03818.1"/>
    </source>
</evidence>
<evidence type="ECO:0000256" key="1">
    <source>
        <dbReference type="SAM" id="MobiDB-lite"/>
    </source>
</evidence>
<feature type="region of interest" description="Disordered" evidence="1">
    <location>
        <begin position="1"/>
        <end position="30"/>
    </location>
</feature>
<dbReference type="Proteomes" id="UP000245916">
    <property type="component" value="Unassembled WGS sequence"/>
</dbReference>
<proteinExistence type="predicted"/>
<feature type="domain" description="Flagellar protein FlgJ N-terminal" evidence="2">
    <location>
        <begin position="55"/>
        <end position="101"/>
    </location>
</feature>
<gene>
    <name evidence="3" type="ORF">DF286_03485</name>
</gene>
<organism evidence="3 4">
    <name type="scientific">Allosphingosinicella humi</name>
    <dbReference type="NCBI Taxonomy" id="2068657"/>
    <lineage>
        <taxon>Bacteria</taxon>
        <taxon>Pseudomonadati</taxon>
        <taxon>Pseudomonadota</taxon>
        <taxon>Alphaproteobacteria</taxon>
        <taxon>Sphingomonadales</taxon>
        <taxon>Sphingomonadaceae</taxon>
        <taxon>Allosphingosinicella</taxon>
    </lineage>
</organism>
<evidence type="ECO:0000313" key="4">
    <source>
        <dbReference type="Proteomes" id="UP000245916"/>
    </source>
</evidence>
<reference evidence="3 4" key="1">
    <citation type="submission" date="2018-05" db="EMBL/GenBank/DDBJ databases">
        <title>Genome of Sphingosinicella humi QZX222.</title>
        <authorList>
            <person name="Qiao Z."/>
            <person name="Wang G."/>
        </authorList>
    </citation>
    <scope>NUCLEOTIDE SEQUENCE [LARGE SCALE GENOMIC DNA]</scope>
    <source>
        <strain evidence="3 4">QZX222</strain>
    </source>
</reference>
<dbReference type="Pfam" id="PF10135">
    <property type="entry name" value="Rod-binding"/>
    <property type="match status" value="1"/>
</dbReference>
<dbReference type="AlphaFoldDB" id="A0A2U2J651"/>
<evidence type="ECO:0000259" key="2">
    <source>
        <dbReference type="Pfam" id="PF10135"/>
    </source>
</evidence>
<dbReference type="RefSeq" id="WP_109271976.1">
    <property type="nucleotide sequence ID" value="NZ_QFFF01000001.1"/>
</dbReference>
<dbReference type="InterPro" id="IPR019301">
    <property type="entry name" value="Flagellar_prot_FlgJ_N"/>
</dbReference>
<protein>
    <submittedName>
        <fullName evidence="3">Flagellar biosynthesis protein FlgI</fullName>
    </submittedName>
</protein>
<name>A0A2U2J651_9SPHN</name>
<sequence length="109" mass="11906">MSVRPEPFGALTQTHHVRPSTSLGRNETAANAKNEELKKAAEAFEAIFMRQMIGSMRQANLGEELFGSRATEQFRDMQDAKLAESMAKTGSFGIAELLLAQFGGTEGKK</sequence>
<accession>A0A2U2J651</accession>
<comment type="caution">
    <text evidence="3">The sequence shown here is derived from an EMBL/GenBank/DDBJ whole genome shotgun (WGS) entry which is preliminary data.</text>
</comment>